<organism evidence="2">
    <name type="scientific">Ornithinibacillus sp. 4-3</name>
    <dbReference type="NCBI Taxonomy" id="3231488"/>
    <lineage>
        <taxon>Bacteria</taxon>
        <taxon>Bacillati</taxon>
        <taxon>Bacillota</taxon>
        <taxon>Bacilli</taxon>
        <taxon>Bacillales</taxon>
        <taxon>Bacillaceae</taxon>
        <taxon>Ornithinibacillus</taxon>
    </lineage>
</organism>
<evidence type="ECO:0000259" key="1">
    <source>
        <dbReference type="PROSITE" id="PS51724"/>
    </source>
</evidence>
<dbReference type="InterPro" id="IPR007730">
    <property type="entry name" value="SPOR-like_dom"/>
</dbReference>
<name>A0AB39HLS4_9BACI</name>
<gene>
    <name evidence="2" type="ORF">AB4Y30_10620</name>
</gene>
<dbReference type="PROSITE" id="PS51724">
    <property type="entry name" value="SPOR"/>
    <property type="match status" value="1"/>
</dbReference>
<sequence length="247" mass="28054">MLPKDKMDKNFFQRRFNWSPNMAWKKILFSAVSALVIGTVIGLTMIRLFASSEIAPTEVTQVPTVDKDDLQIEEKDNPTDQTEQITIPQLQGFVVQLGIFSDEVNAEMMIQELEITDITPIVWQQDGEYFVFGGFSSSEEKAKEVASKLEAQGVESYVKKWEAAEKQVAFNEADTEWVQNFIQLLQTSIEQGNISQEEWKKMGETEVNSEHLTLLINSIQSEVAAINTSEQANLFLLSIWHQLGQIE</sequence>
<dbReference type="EMBL" id="CP162599">
    <property type="protein sequence ID" value="XDK31480.1"/>
    <property type="molecule type" value="Genomic_DNA"/>
</dbReference>
<dbReference type="AlphaFoldDB" id="A0AB39HLS4"/>
<protein>
    <submittedName>
        <fullName evidence="2">SPOR domain-containing protein</fullName>
    </submittedName>
</protein>
<reference evidence="2" key="1">
    <citation type="submission" date="2024-07" db="EMBL/GenBank/DDBJ databases">
        <title>Halotolerant mesophilic bacterium Ornithinibacillus sp. 4-3, sp. nov., isolated from soil.</title>
        <authorList>
            <person name="Sidarenka A.V."/>
            <person name="Guliayeva D.E."/>
            <person name="Leanovich S.I."/>
            <person name="Hileuskaya K.S."/>
            <person name="Akhremchuk A.E."/>
            <person name="Sikolenko M.A."/>
            <person name="Valentovich L.N."/>
        </authorList>
    </citation>
    <scope>NUCLEOTIDE SEQUENCE</scope>
    <source>
        <strain evidence="2">4-3</strain>
    </source>
</reference>
<dbReference type="SUPFAM" id="SSF110997">
    <property type="entry name" value="Sporulation related repeat"/>
    <property type="match status" value="1"/>
</dbReference>
<dbReference type="RefSeq" id="WP_368652207.1">
    <property type="nucleotide sequence ID" value="NZ_CP162599.1"/>
</dbReference>
<dbReference type="GO" id="GO:0042834">
    <property type="term" value="F:peptidoglycan binding"/>
    <property type="evidence" value="ECO:0007669"/>
    <property type="project" value="InterPro"/>
</dbReference>
<accession>A0AB39HLS4</accession>
<evidence type="ECO:0000313" key="2">
    <source>
        <dbReference type="EMBL" id="XDK31480.1"/>
    </source>
</evidence>
<proteinExistence type="predicted"/>
<dbReference type="InterPro" id="IPR036680">
    <property type="entry name" value="SPOR-like_sf"/>
</dbReference>
<dbReference type="Pfam" id="PF05036">
    <property type="entry name" value="SPOR"/>
    <property type="match status" value="1"/>
</dbReference>
<feature type="domain" description="SPOR" evidence="1">
    <location>
        <begin position="87"/>
        <end position="161"/>
    </location>
</feature>
<dbReference type="Gene3D" id="3.30.70.1070">
    <property type="entry name" value="Sporulation related repeat"/>
    <property type="match status" value="1"/>
</dbReference>